<sequence length="85" mass="9204">MSPAIPRILSLSHWEKLAAKAGFKDGTTAKAHYGALLQPDDAEGPSKRSKLDAPVAKDADVKTEDGARGQLTSYYLYDQLEEGEI</sequence>
<dbReference type="Proteomes" id="UP000481858">
    <property type="component" value="Unassembled WGS sequence"/>
</dbReference>
<evidence type="ECO:0000313" key="3">
    <source>
        <dbReference type="Proteomes" id="UP000481858"/>
    </source>
</evidence>
<feature type="compositionally biased region" description="Basic and acidic residues" evidence="1">
    <location>
        <begin position="44"/>
        <end position="63"/>
    </location>
</feature>
<feature type="region of interest" description="Disordered" evidence="1">
    <location>
        <begin position="37"/>
        <end position="63"/>
    </location>
</feature>
<name>A0A7C8J1S8_9PEZI</name>
<accession>A0A7C8J1S8</accession>
<dbReference type="OrthoDB" id="5403747at2759"/>
<dbReference type="EMBL" id="WUBL01000045">
    <property type="protein sequence ID" value="KAF2968859.1"/>
    <property type="molecule type" value="Genomic_DNA"/>
</dbReference>
<dbReference type="InParanoid" id="A0A7C8J1S8"/>
<evidence type="ECO:0000256" key="1">
    <source>
        <dbReference type="SAM" id="MobiDB-lite"/>
    </source>
</evidence>
<proteinExistence type="predicted"/>
<comment type="caution">
    <text evidence="2">The sequence shown here is derived from an EMBL/GenBank/DDBJ whole genome shotgun (WGS) entry which is preliminary data.</text>
</comment>
<protein>
    <submittedName>
        <fullName evidence="2">Uncharacterized protein</fullName>
    </submittedName>
</protein>
<evidence type="ECO:0000313" key="2">
    <source>
        <dbReference type="EMBL" id="KAF2968859.1"/>
    </source>
</evidence>
<reference evidence="2 3" key="1">
    <citation type="submission" date="2019-12" db="EMBL/GenBank/DDBJ databases">
        <title>Draft genome sequence of the ascomycete Xylaria multiplex DSM 110363.</title>
        <authorList>
            <person name="Buettner E."/>
            <person name="Kellner H."/>
        </authorList>
    </citation>
    <scope>NUCLEOTIDE SEQUENCE [LARGE SCALE GENOMIC DNA]</scope>
    <source>
        <strain evidence="2 3">DSM 110363</strain>
    </source>
</reference>
<dbReference type="AlphaFoldDB" id="A0A7C8J1S8"/>
<organism evidence="2 3">
    <name type="scientific">Xylaria multiplex</name>
    <dbReference type="NCBI Taxonomy" id="323545"/>
    <lineage>
        <taxon>Eukaryota</taxon>
        <taxon>Fungi</taxon>
        <taxon>Dikarya</taxon>
        <taxon>Ascomycota</taxon>
        <taxon>Pezizomycotina</taxon>
        <taxon>Sordariomycetes</taxon>
        <taxon>Xylariomycetidae</taxon>
        <taxon>Xylariales</taxon>
        <taxon>Xylariaceae</taxon>
        <taxon>Xylaria</taxon>
    </lineage>
</organism>
<keyword evidence="3" id="KW-1185">Reference proteome</keyword>
<gene>
    <name evidence="2" type="ORF">GQX73_g4728</name>
</gene>